<accession>A0AA38MGX7</accession>
<keyword evidence="7 12" id="KW-0969">Cilium</keyword>
<evidence type="ECO:0000256" key="2">
    <source>
        <dbReference type="ARBA" id="ARBA00004123"/>
    </source>
</evidence>
<comment type="caution">
    <text evidence="14">The sequence shown here is derived from an EMBL/GenBank/DDBJ whole genome shotgun (WGS) entry which is preliminary data.</text>
</comment>
<evidence type="ECO:0000256" key="10">
    <source>
        <dbReference type="ARBA" id="ARBA00023242"/>
    </source>
</evidence>
<comment type="similarity">
    <text evidence="4 12">Belongs to the ARL2BP family.</text>
</comment>
<evidence type="ECO:0000256" key="5">
    <source>
        <dbReference type="ARBA" id="ARBA00014849"/>
    </source>
</evidence>
<dbReference type="GO" id="GO:0005634">
    <property type="term" value="C:nucleus"/>
    <property type="evidence" value="ECO:0007669"/>
    <property type="project" value="UniProtKB-SubCell"/>
</dbReference>
<dbReference type="GO" id="GO:0005758">
    <property type="term" value="C:mitochondrial intermembrane space"/>
    <property type="evidence" value="ECO:0007669"/>
    <property type="project" value="UniProtKB-SubCell"/>
</dbReference>
<gene>
    <name evidence="14" type="ORF">Zmor_014809</name>
</gene>
<dbReference type="GO" id="GO:0005929">
    <property type="term" value="C:cilium"/>
    <property type="evidence" value="ECO:0007669"/>
    <property type="project" value="UniProtKB-UniRule"/>
</dbReference>
<dbReference type="Proteomes" id="UP001168821">
    <property type="component" value="Unassembled WGS sequence"/>
</dbReference>
<evidence type="ECO:0000259" key="13">
    <source>
        <dbReference type="Pfam" id="PF11527"/>
    </source>
</evidence>
<organism evidence="14 15">
    <name type="scientific">Zophobas morio</name>
    <dbReference type="NCBI Taxonomy" id="2755281"/>
    <lineage>
        <taxon>Eukaryota</taxon>
        <taxon>Metazoa</taxon>
        <taxon>Ecdysozoa</taxon>
        <taxon>Arthropoda</taxon>
        <taxon>Hexapoda</taxon>
        <taxon>Insecta</taxon>
        <taxon>Pterygota</taxon>
        <taxon>Neoptera</taxon>
        <taxon>Endopterygota</taxon>
        <taxon>Coleoptera</taxon>
        <taxon>Polyphaga</taxon>
        <taxon>Cucujiformia</taxon>
        <taxon>Tenebrionidae</taxon>
        <taxon>Zophobas</taxon>
    </lineage>
</organism>
<dbReference type="Gene3D" id="1.20.1520.10">
    <property type="entry name" value="ADP-ribosylation factor-like 2-binding protein, domain"/>
    <property type="match status" value="1"/>
</dbReference>
<evidence type="ECO:0000256" key="3">
    <source>
        <dbReference type="ARBA" id="ARBA00004300"/>
    </source>
</evidence>
<dbReference type="EMBL" id="JALNTZ010000004">
    <property type="protein sequence ID" value="KAJ3655688.1"/>
    <property type="molecule type" value="Genomic_DNA"/>
</dbReference>
<protein>
    <recommendedName>
        <fullName evidence="5 12">ADP-ribosylation factor-like protein 2-binding protein</fullName>
        <shortName evidence="12">ARF-like 2-binding protein</shortName>
    </recommendedName>
</protein>
<evidence type="ECO:0000313" key="15">
    <source>
        <dbReference type="Proteomes" id="UP001168821"/>
    </source>
</evidence>
<keyword evidence="8 12" id="KW-0496">Mitochondrion</keyword>
<dbReference type="Pfam" id="PF11527">
    <property type="entry name" value="ARL2_Bind_BART"/>
    <property type="match status" value="1"/>
</dbReference>
<evidence type="ECO:0000256" key="12">
    <source>
        <dbReference type="RuleBase" id="RU367099"/>
    </source>
</evidence>
<keyword evidence="15" id="KW-1185">Reference proteome</keyword>
<keyword evidence="6 12" id="KW-0963">Cytoplasm</keyword>
<dbReference type="GO" id="GO:0051457">
    <property type="term" value="P:maintenance of protein location in nucleus"/>
    <property type="evidence" value="ECO:0007669"/>
    <property type="project" value="TreeGrafter"/>
</dbReference>
<dbReference type="GO" id="GO:0005813">
    <property type="term" value="C:centrosome"/>
    <property type="evidence" value="ECO:0007669"/>
    <property type="project" value="UniProtKB-SubCell"/>
</dbReference>
<comment type="subcellular location">
    <subcellularLocation>
        <location evidence="1 12">Cytoplasm</location>
        <location evidence="1 12">Cytoskeleton</location>
        <location evidence="1 12">Cilium basal body</location>
    </subcellularLocation>
    <subcellularLocation>
        <location evidence="3 12">Cytoplasm</location>
        <location evidence="3 12">Cytoskeleton</location>
        <location evidence="3 12">Microtubule organizing center</location>
        <location evidence="3 12">Centrosome</location>
    </subcellularLocation>
    <subcellularLocation>
        <location evidence="12">Cytoplasm</location>
    </subcellularLocation>
    <subcellularLocation>
        <location evidence="2 12">Nucleus</location>
    </subcellularLocation>
    <subcellularLocation>
        <location evidence="12">Mitochondrion intermembrane space</location>
    </subcellularLocation>
</comment>
<evidence type="ECO:0000256" key="7">
    <source>
        <dbReference type="ARBA" id="ARBA00023069"/>
    </source>
</evidence>
<dbReference type="InterPro" id="IPR038849">
    <property type="entry name" value="ARL2BP"/>
</dbReference>
<evidence type="ECO:0000256" key="9">
    <source>
        <dbReference type="ARBA" id="ARBA00023212"/>
    </source>
</evidence>
<keyword evidence="9 12" id="KW-0206">Cytoskeleton</keyword>
<feature type="domain" description="BART" evidence="13">
    <location>
        <begin position="28"/>
        <end position="140"/>
    </location>
</feature>
<keyword evidence="11 12" id="KW-0966">Cell projection</keyword>
<dbReference type="InterPro" id="IPR042541">
    <property type="entry name" value="BART_sf"/>
</dbReference>
<evidence type="ECO:0000256" key="11">
    <source>
        <dbReference type="ARBA" id="ARBA00023273"/>
    </source>
</evidence>
<dbReference type="PANTHER" id="PTHR15487">
    <property type="entry name" value="ADP-RIBOSYLATION FACTOR-LIKE PROTEIN 2-BINDING PROTEIN"/>
    <property type="match status" value="1"/>
</dbReference>
<dbReference type="AlphaFoldDB" id="A0AA38MGX7"/>
<proteinExistence type="inferred from homology"/>
<sequence>MAREQCMLEASDDLDISHYCADDSEKYFAQVIGCIEDILLDDSFLKLHKSFMENHWKEFEDTEENKLIYTDIFRKYIETIEKYIETQLKKAIPHFNMLEFEYELRKRQNELNGEIFEILSTFTDFMSFKEKFLDYKAMKEGRTADFSKDLFVKKYSFENL</sequence>
<comment type="function">
    <text evidence="12">Plays a role as an effector of the ADP-ribosylation factor-like protein 2, ARL2.</text>
</comment>
<evidence type="ECO:0000313" key="14">
    <source>
        <dbReference type="EMBL" id="KAJ3655688.1"/>
    </source>
</evidence>
<evidence type="ECO:0000256" key="6">
    <source>
        <dbReference type="ARBA" id="ARBA00022490"/>
    </source>
</evidence>
<dbReference type="InterPro" id="IPR023379">
    <property type="entry name" value="BART_dom"/>
</dbReference>
<reference evidence="14" key="1">
    <citation type="journal article" date="2023" name="G3 (Bethesda)">
        <title>Whole genome assemblies of Zophobas morio and Tenebrio molitor.</title>
        <authorList>
            <person name="Kaur S."/>
            <person name="Stinson S.A."/>
            <person name="diCenzo G.C."/>
        </authorList>
    </citation>
    <scope>NUCLEOTIDE SEQUENCE</scope>
    <source>
        <strain evidence="14">QUZm001</strain>
    </source>
</reference>
<dbReference type="PANTHER" id="PTHR15487:SF4">
    <property type="entry name" value="ADP-RIBOSYLATION FACTOR-LIKE PROTEIN 2-BINDING PROTEIN"/>
    <property type="match status" value="1"/>
</dbReference>
<evidence type="ECO:0000256" key="4">
    <source>
        <dbReference type="ARBA" id="ARBA00009880"/>
    </source>
</evidence>
<keyword evidence="10 12" id="KW-0539">Nucleus</keyword>
<name>A0AA38MGX7_9CUCU</name>
<evidence type="ECO:0000256" key="1">
    <source>
        <dbReference type="ARBA" id="ARBA00004120"/>
    </source>
</evidence>
<evidence type="ECO:0000256" key="8">
    <source>
        <dbReference type="ARBA" id="ARBA00023128"/>
    </source>
</evidence>